<feature type="binding site" evidence="4">
    <location>
        <position position="958"/>
    </location>
    <ligand>
        <name>substrate</name>
    </ligand>
</feature>
<keyword evidence="7" id="KW-1185">Reference proteome</keyword>
<dbReference type="Pfam" id="PF06087">
    <property type="entry name" value="Tyr-DNA_phospho"/>
    <property type="match status" value="2"/>
</dbReference>
<feature type="active site" description="Proton donor/acceptor" evidence="3">
    <location>
        <position position="956"/>
    </location>
</feature>
<dbReference type="InterPro" id="IPR014905">
    <property type="entry name" value="HIRAN"/>
</dbReference>
<dbReference type="SUPFAM" id="SSF49879">
    <property type="entry name" value="SMAD/FHA domain"/>
    <property type="match status" value="1"/>
</dbReference>
<proteinExistence type="predicted"/>
<dbReference type="GO" id="GO:0003676">
    <property type="term" value="F:nucleic acid binding"/>
    <property type="evidence" value="ECO:0007669"/>
    <property type="project" value="InterPro"/>
</dbReference>
<dbReference type="GO" id="GO:0006281">
    <property type="term" value="P:DNA repair"/>
    <property type="evidence" value="ECO:0007669"/>
    <property type="project" value="InterPro"/>
</dbReference>
<evidence type="ECO:0000256" key="1">
    <source>
        <dbReference type="ARBA" id="ARBA00022723"/>
    </source>
</evidence>
<organism evidence="7 8">
    <name type="scientific">Spinacia oleracea</name>
    <name type="common">Spinach</name>
    <dbReference type="NCBI Taxonomy" id="3562"/>
    <lineage>
        <taxon>Eukaryota</taxon>
        <taxon>Viridiplantae</taxon>
        <taxon>Streptophyta</taxon>
        <taxon>Embryophyta</taxon>
        <taxon>Tracheophyta</taxon>
        <taxon>Spermatophyta</taxon>
        <taxon>Magnoliopsida</taxon>
        <taxon>eudicotyledons</taxon>
        <taxon>Gunneridae</taxon>
        <taxon>Pentapetalae</taxon>
        <taxon>Caryophyllales</taxon>
        <taxon>Chenopodiaceae</taxon>
        <taxon>Chenopodioideae</taxon>
        <taxon>Anserineae</taxon>
        <taxon>Spinacia</taxon>
    </lineage>
</organism>
<dbReference type="InterPro" id="IPR000253">
    <property type="entry name" value="FHA_dom"/>
</dbReference>
<keyword evidence="1" id="KW-0479">Metal-binding</keyword>
<dbReference type="RefSeq" id="XP_021865611.2">
    <property type="nucleotide sequence ID" value="XM_022009919.2"/>
</dbReference>
<dbReference type="GO" id="GO:0008270">
    <property type="term" value="F:zinc ion binding"/>
    <property type="evidence" value="ECO:0007669"/>
    <property type="project" value="InterPro"/>
</dbReference>
<name>A0A9R0JD27_SPIOL</name>
<evidence type="ECO:0000313" key="8">
    <source>
        <dbReference type="RefSeq" id="XP_021865611.2"/>
    </source>
</evidence>
<dbReference type="GeneID" id="110804338"/>
<dbReference type="PANTHER" id="PTHR12415:SF3">
    <property type="entry name" value="OS04G0403400 PROTEIN"/>
    <property type="match status" value="1"/>
</dbReference>
<evidence type="ECO:0000256" key="3">
    <source>
        <dbReference type="PIRSR" id="PIRSR610347-1"/>
    </source>
</evidence>
<dbReference type="InterPro" id="IPR010347">
    <property type="entry name" value="Tdp1"/>
</dbReference>
<accession>A0A9R0JD27</accession>
<dbReference type="GO" id="GO:0008081">
    <property type="term" value="F:phosphoric diester hydrolase activity"/>
    <property type="evidence" value="ECO:0007669"/>
    <property type="project" value="InterPro"/>
</dbReference>
<feature type="domain" description="FHA" evidence="6">
    <location>
        <begin position="68"/>
        <end position="167"/>
    </location>
</feature>
<dbReference type="Gene3D" id="3.30.870.10">
    <property type="entry name" value="Endonuclease Chain A"/>
    <property type="match status" value="2"/>
</dbReference>
<reference evidence="8" key="2">
    <citation type="submission" date="2025-08" db="UniProtKB">
        <authorList>
            <consortium name="RefSeq"/>
        </authorList>
    </citation>
    <scope>IDENTIFICATION</scope>
    <source>
        <tissue evidence="8">Leaf</tissue>
    </source>
</reference>
<dbReference type="PANTHER" id="PTHR12415">
    <property type="entry name" value="TYROSYL-DNA PHOSPHODIESTERASE 1"/>
    <property type="match status" value="1"/>
</dbReference>
<dbReference type="Proteomes" id="UP000813463">
    <property type="component" value="Chromosome 5"/>
</dbReference>
<dbReference type="GO" id="GO:0005634">
    <property type="term" value="C:nucleus"/>
    <property type="evidence" value="ECO:0007669"/>
    <property type="project" value="InterPro"/>
</dbReference>
<dbReference type="CDD" id="cd09123">
    <property type="entry name" value="PLDc_Tdp1_2"/>
    <property type="match status" value="1"/>
</dbReference>
<evidence type="ECO:0000256" key="4">
    <source>
        <dbReference type="PIRSR" id="PIRSR610347-2"/>
    </source>
</evidence>
<dbReference type="CDD" id="cd09122">
    <property type="entry name" value="PLDc_Tdp1_1"/>
    <property type="match status" value="1"/>
</dbReference>
<evidence type="ECO:0000256" key="5">
    <source>
        <dbReference type="PIRSR" id="PIRSR610347-3"/>
    </source>
</evidence>
<dbReference type="Pfam" id="PF08797">
    <property type="entry name" value="HIRAN"/>
    <property type="match status" value="1"/>
</dbReference>
<dbReference type="InterPro" id="IPR008984">
    <property type="entry name" value="SMAD_FHA_dom_sf"/>
</dbReference>
<evidence type="ECO:0000313" key="7">
    <source>
        <dbReference type="Proteomes" id="UP000813463"/>
    </source>
</evidence>
<reference evidence="7" key="1">
    <citation type="journal article" date="2021" name="Nat. Commun.">
        <title>Genomic analyses provide insights into spinach domestication and the genetic basis of agronomic traits.</title>
        <authorList>
            <person name="Cai X."/>
            <person name="Sun X."/>
            <person name="Xu C."/>
            <person name="Sun H."/>
            <person name="Wang X."/>
            <person name="Ge C."/>
            <person name="Zhang Z."/>
            <person name="Wang Q."/>
            <person name="Fei Z."/>
            <person name="Jiao C."/>
            <person name="Wang Q."/>
        </authorList>
    </citation>
    <scope>NUCLEOTIDE SEQUENCE [LARGE SCALE GENOMIC DNA]</scope>
    <source>
        <strain evidence="7">cv. Varoflay</strain>
    </source>
</reference>
<dbReference type="Gene3D" id="3.30.70.2330">
    <property type="match status" value="1"/>
</dbReference>
<dbReference type="Gene3D" id="2.60.200.20">
    <property type="match status" value="1"/>
</dbReference>
<dbReference type="PROSITE" id="PS50006">
    <property type="entry name" value="FHA_DOMAIN"/>
    <property type="match status" value="1"/>
</dbReference>
<feature type="active site" description="Nucleophile" evidence="3">
    <location>
        <position position="534"/>
    </location>
</feature>
<dbReference type="KEGG" id="soe:110804338"/>
<dbReference type="GO" id="GO:0016818">
    <property type="term" value="F:hydrolase activity, acting on acid anhydrides, in phosphorus-containing anhydrides"/>
    <property type="evidence" value="ECO:0007669"/>
    <property type="project" value="InterPro"/>
</dbReference>
<protein>
    <submittedName>
        <fullName evidence="8">Uncharacterized protein isoform X1</fullName>
    </submittedName>
</protein>
<evidence type="ECO:0000256" key="2">
    <source>
        <dbReference type="ARBA" id="ARBA00022801"/>
    </source>
</evidence>
<feature type="site" description="Interaction with DNA" evidence="5">
    <location>
        <position position="984"/>
    </location>
</feature>
<dbReference type="SUPFAM" id="SSF56024">
    <property type="entry name" value="Phospholipase D/nuclease"/>
    <property type="match status" value="2"/>
</dbReference>
<dbReference type="Pfam" id="PF00498">
    <property type="entry name" value="FHA"/>
    <property type="match status" value="1"/>
</dbReference>
<gene>
    <name evidence="8" type="primary">LOC110804338</name>
</gene>
<dbReference type="AlphaFoldDB" id="A0A9R0JD27"/>
<keyword evidence="2" id="KW-0378">Hydrolase</keyword>
<dbReference type="SMART" id="SM00910">
    <property type="entry name" value="HIRAN"/>
    <property type="match status" value="1"/>
</dbReference>
<feature type="binding site" evidence="4">
    <location>
        <position position="536"/>
    </location>
    <ligand>
        <name>substrate</name>
    </ligand>
</feature>
<evidence type="ECO:0000259" key="6">
    <source>
        <dbReference type="PROSITE" id="PS50006"/>
    </source>
</evidence>
<sequence length="1124" mass="124199">MNSNNKRINFRGDVNCSSKKKKISAAWIDLIQLGGIIVDNGDGGDDDGGDRLLACDSLSSVLEPDKPYTIGRCNRVAHFIFSDPRVSKQHCQILFDSLAKKLYLFNGAFSASTFNCNNRNSYCIVNQFRDRLIVKDNTNEQKDVSCSNCTCNFKVSLNGVFVNGVKIKEGMTVELCVGDEVMLVCTNRNGDCGGLKSWIGFMVRRVVFQEELVKPGFNELQIQRPRLIRSLLPGKVNKRVFALRVRDSESLSLGYDGVIGRAKSLLARCNQIVQSDDPVSCIRRCVASCSSVAGPYDCIIGGKLLEGFEPSSNTKSLTSVPNVSVVKQQHFVTSDVKDIRDLQRTVVQSTTSTAILGEKMVSSMLKAHTSYPNGCTGVGFINNPSNSSEPICMDGKNTSPCEAMSQNDCQEKVPSPPGKNFYLNDLKSMHQGSSKQKKVVSLPELLHPVDSILRMFIATFTSDIEWFLSYCDIPSDLPVTVACHNTEKCWSGDPSMRSCAPNPNFPNLVVVYPPFPEAIAFGKDRKNRGVGCHHPKLLVLQREDSMRVIITSANLVAKQWQSVTNTIWWQDFPYKKSPDCKSLFNQLNGSMDNDLRSDFAAQLAGFMATLVTDVPSEANWIVELTKYDFGGASGYLVASVPGIHSYRSLSATSPACKLKCSEMLLGSVESCVVGLSYIFRTSADSNGIQLKKLASYLGKSSEKGSGVSEILLRREKNVPSDSNAVSVVVPNFTELSKGDCVQLGFLPRAVAKWVSPLWDAGFFRFCGHLCSREALAAALGENSLKVQLILHVSQGPNFLDIPKMMEPEHAVAFCSLVASLRRCTGLRRIEEVLHQYKWPEPLESDFIYGSSSIGTSISAQFLAAFSAAAGKRSQHLYDSEESDPKWGCWTLAHELKHPSIRVIFPTIDRVKSAHCGILPSKHLLCFSEKTWQRLKMVNILHDAVPQPSERVGYPMHVKVARRRFKSKTDGSSFGWIYCGSHNMSAAAWGRQISSQSDQSPVYRLHVCNYELGIIFVFPPPETEASNPDNSPNLDDIILPFVEAAPRYGPKDRPATKRAMSEALTELAKEGRAFDIAAAVQEAIEEEVPDEDDEVEVVNCVVHEEEEENTYADLLWHQVHSSQGC</sequence>